<dbReference type="EMBL" id="JABKKF010000003">
    <property type="protein sequence ID" value="NPD91704.1"/>
    <property type="molecule type" value="Genomic_DNA"/>
</dbReference>
<protein>
    <submittedName>
        <fullName evidence="1">LysM domain-containing protein</fullName>
    </submittedName>
</protein>
<proteinExistence type="predicted"/>
<comment type="caution">
    <text evidence="1">The sequence shown here is derived from an EMBL/GenBank/DDBJ whole genome shotgun (WGS) entry which is preliminary data.</text>
</comment>
<sequence>MKQVVKDGQTLADVAVQEFGSWEAMIAIAHKNGISMTEIPQAGTELTMPDEVWNRMMQNYCRDNDISPATARDRSGFRLRIFGEEFMETFK</sequence>
<accession>A0ABX2AKX8</accession>
<reference evidence="1 2" key="1">
    <citation type="submission" date="2020-05" db="EMBL/GenBank/DDBJ databases">
        <title>Distinct polysaccharide utilization as determinants for interspecies competition between intestinal Prevotella spp.</title>
        <authorList>
            <person name="Galvez E.J.C."/>
            <person name="Iljazovic A."/>
            <person name="Strowig T."/>
        </authorList>
    </citation>
    <scope>NUCLEOTIDE SEQUENCE [LARGE SCALE GENOMIC DNA]</scope>
    <source>
        <strain evidence="1 2">PMUR</strain>
    </source>
</reference>
<name>A0ABX2AKX8_9BACT</name>
<dbReference type="RefSeq" id="WP_172274805.1">
    <property type="nucleotide sequence ID" value="NZ_CASGMU010000005.1"/>
</dbReference>
<gene>
    <name evidence="1" type="ORF">HPS56_04945</name>
</gene>
<evidence type="ECO:0000313" key="1">
    <source>
        <dbReference type="EMBL" id="NPD91704.1"/>
    </source>
</evidence>
<evidence type="ECO:0000313" key="2">
    <source>
        <dbReference type="Proteomes" id="UP000714420"/>
    </source>
</evidence>
<dbReference type="Proteomes" id="UP000714420">
    <property type="component" value="Unassembled WGS sequence"/>
</dbReference>
<organism evidence="1 2">
    <name type="scientific">Xylanibacter muris</name>
    <dbReference type="NCBI Taxonomy" id="2736290"/>
    <lineage>
        <taxon>Bacteria</taxon>
        <taxon>Pseudomonadati</taxon>
        <taxon>Bacteroidota</taxon>
        <taxon>Bacteroidia</taxon>
        <taxon>Bacteroidales</taxon>
        <taxon>Prevotellaceae</taxon>
        <taxon>Xylanibacter</taxon>
    </lineage>
</organism>
<keyword evidence="2" id="KW-1185">Reference proteome</keyword>